<organism evidence="1 2">
    <name type="scientific">Asparagus officinalis</name>
    <name type="common">Garden asparagus</name>
    <dbReference type="NCBI Taxonomy" id="4686"/>
    <lineage>
        <taxon>Eukaryota</taxon>
        <taxon>Viridiplantae</taxon>
        <taxon>Streptophyta</taxon>
        <taxon>Embryophyta</taxon>
        <taxon>Tracheophyta</taxon>
        <taxon>Spermatophyta</taxon>
        <taxon>Magnoliopsida</taxon>
        <taxon>Liliopsida</taxon>
        <taxon>Asparagales</taxon>
        <taxon>Asparagaceae</taxon>
        <taxon>Asparagoideae</taxon>
        <taxon>Asparagus</taxon>
    </lineage>
</organism>
<evidence type="ECO:0000313" key="2">
    <source>
        <dbReference type="Proteomes" id="UP000243459"/>
    </source>
</evidence>
<dbReference type="AlphaFoldDB" id="A0A5P1EAW1"/>
<evidence type="ECO:0000313" key="1">
    <source>
        <dbReference type="EMBL" id="ONK58587.1"/>
    </source>
</evidence>
<dbReference type="EMBL" id="CM007389">
    <property type="protein sequence ID" value="ONK58587.1"/>
    <property type="molecule type" value="Genomic_DNA"/>
</dbReference>
<protein>
    <submittedName>
        <fullName evidence="1">Uncharacterized protein</fullName>
    </submittedName>
</protein>
<reference evidence="2" key="1">
    <citation type="journal article" date="2017" name="Nat. Commun.">
        <title>The asparagus genome sheds light on the origin and evolution of a young Y chromosome.</title>
        <authorList>
            <person name="Harkess A."/>
            <person name="Zhou J."/>
            <person name="Xu C."/>
            <person name="Bowers J.E."/>
            <person name="Van der Hulst R."/>
            <person name="Ayyampalayam S."/>
            <person name="Mercati F."/>
            <person name="Riccardi P."/>
            <person name="McKain M.R."/>
            <person name="Kakrana A."/>
            <person name="Tang H."/>
            <person name="Ray J."/>
            <person name="Groenendijk J."/>
            <person name="Arikit S."/>
            <person name="Mathioni S.M."/>
            <person name="Nakano M."/>
            <person name="Shan H."/>
            <person name="Telgmann-Rauber A."/>
            <person name="Kanno A."/>
            <person name="Yue Z."/>
            <person name="Chen H."/>
            <person name="Li W."/>
            <person name="Chen Y."/>
            <person name="Xu X."/>
            <person name="Zhang Y."/>
            <person name="Luo S."/>
            <person name="Chen H."/>
            <person name="Gao J."/>
            <person name="Mao Z."/>
            <person name="Pires J.C."/>
            <person name="Luo M."/>
            <person name="Kudrna D."/>
            <person name="Wing R.A."/>
            <person name="Meyers B.C."/>
            <person name="Yi K."/>
            <person name="Kong H."/>
            <person name="Lavrijsen P."/>
            <person name="Sunseri F."/>
            <person name="Falavigna A."/>
            <person name="Ye Y."/>
            <person name="Leebens-Mack J.H."/>
            <person name="Chen G."/>
        </authorList>
    </citation>
    <scope>NUCLEOTIDE SEQUENCE [LARGE SCALE GENOMIC DNA]</scope>
    <source>
        <strain evidence="2">cv. DH0086</strain>
    </source>
</reference>
<dbReference type="Proteomes" id="UP000243459">
    <property type="component" value="Chromosome 9"/>
</dbReference>
<name>A0A5P1EAW1_ASPOF</name>
<gene>
    <name evidence="1" type="ORF">A4U43_C09F14600</name>
</gene>
<accession>A0A5P1EAW1</accession>
<sequence>MSKSTVELDFFGLERMRGLSQLSLGLIPIFFWDSERAFEDEYSSIVGFDRGRSEAAFDAVSSHVRPRFANVTAAVNFDVRIALPF</sequence>
<keyword evidence="2" id="KW-1185">Reference proteome</keyword>
<dbReference type="Gramene" id="ONK58587">
    <property type="protein sequence ID" value="ONK58587"/>
    <property type="gene ID" value="A4U43_C09F14600"/>
</dbReference>
<proteinExistence type="predicted"/>